<dbReference type="PANTHER" id="PTHR11647:SF1">
    <property type="entry name" value="COLLAPSIN RESPONSE MEDIATOR PROTEIN"/>
    <property type="match status" value="1"/>
</dbReference>
<proteinExistence type="inferred from homology"/>
<dbReference type="GO" id="GO:0004157">
    <property type="term" value="F:dihydropyrimidinase activity"/>
    <property type="evidence" value="ECO:0007669"/>
    <property type="project" value="UniProtKB-EC"/>
</dbReference>
<evidence type="ECO:0000256" key="9">
    <source>
        <dbReference type="PIRSR" id="PIRSR611778-50"/>
    </source>
</evidence>
<dbReference type="Gene3D" id="3.20.20.140">
    <property type="entry name" value="Metal-dependent hydrolases"/>
    <property type="match status" value="1"/>
</dbReference>
<dbReference type="GO" id="GO:0046872">
    <property type="term" value="F:metal ion binding"/>
    <property type="evidence" value="ECO:0007669"/>
    <property type="project" value="UniProtKB-KW"/>
</dbReference>
<dbReference type="InterPro" id="IPR032466">
    <property type="entry name" value="Metal_Hydrolase"/>
</dbReference>
<dbReference type="Gene3D" id="2.30.40.10">
    <property type="entry name" value="Urease, subunit C, domain 1"/>
    <property type="match status" value="1"/>
</dbReference>
<dbReference type="InterPro" id="IPR050378">
    <property type="entry name" value="Metallo-dep_Hydrolases_sf"/>
</dbReference>
<comment type="catalytic activity">
    <reaction evidence="7">
        <text>5,6-dihydrouracil + H2O = 3-(carbamoylamino)propanoate + H(+)</text>
        <dbReference type="Rhea" id="RHEA:16121"/>
        <dbReference type="ChEBI" id="CHEBI:11892"/>
        <dbReference type="ChEBI" id="CHEBI:15377"/>
        <dbReference type="ChEBI" id="CHEBI:15378"/>
        <dbReference type="ChEBI" id="CHEBI:15901"/>
        <dbReference type="EC" id="3.5.2.2"/>
    </reaction>
</comment>
<feature type="modified residue" description="N6-carboxylysine" evidence="9">
    <location>
        <position position="176"/>
    </location>
</feature>
<dbReference type="InterPro" id="IPR011778">
    <property type="entry name" value="Hydantoinase/dihydroPyrase"/>
</dbReference>
<dbReference type="CDD" id="cd01314">
    <property type="entry name" value="D-HYD"/>
    <property type="match status" value="1"/>
</dbReference>
<evidence type="ECO:0000256" key="6">
    <source>
        <dbReference type="ARBA" id="ARBA00022833"/>
    </source>
</evidence>
<feature type="region of interest" description="Disordered" evidence="10">
    <location>
        <begin position="524"/>
        <end position="592"/>
    </location>
</feature>
<feature type="compositionally biased region" description="Gly residues" evidence="10">
    <location>
        <begin position="583"/>
        <end position="592"/>
    </location>
</feature>
<name>A0A6G1SEB0_9ACAR</name>
<dbReference type="InterPro" id="IPR011059">
    <property type="entry name" value="Metal-dep_hydrolase_composite"/>
</dbReference>
<protein>
    <recommendedName>
        <fullName evidence="8">dihydropyrimidinase</fullName>
        <ecNumber evidence="8">3.5.2.2</ecNumber>
    </recommendedName>
</protein>
<dbReference type="SUPFAM" id="SSF51556">
    <property type="entry name" value="Metallo-dependent hydrolases"/>
    <property type="match status" value="1"/>
</dbReference>
<dbReference type="PANTHER" id="PTHR11647">
    <property type="entry name" value="HYDRANTOINASE/DIHYDROPYRIMIDINASE FAMILY MEMBER"/>
    <property type="match status" value="1"/>
</dbReference>
<evidence type="ECO:0000256" key="8">
    <source>
        <dbReference type="ARBA" id="ARBA00039113"/>
    </source>
</evidence>
<evidence type="ECO:0000256" key="10">
    <source>
        <dbReference type="SAM" id="MobiDB-lite"/>
    </source>
</evidence>
<evidence type="ECO:0000256" key="7">
    <source>
        <dbReference type="ARBA" id="ARBA00036696"/>
    </source>
</evidence>
<dbReference type="InterPro" id="IPR006680">
    <property type="entry name" value="Amidohydro-rel"/>
</dbReference>
<evidence type="ECO:0000256" key="4">
    <source>
        <dbReference type="ARBA" id="ARBA00022723"/>
    </source>
</evidence>
<dbReference type="EC" id="3.5.2.2" evidence="8"/>
<evidence type="ECO:0000256" key="3">
    <source>
        <dbReference type="ARBA" id="ARBA00011881"/>
    </source>
</evidence>
<reference evidence="12" key="1">
    <citation type="submission" date="2018-10" db="EMBL/GenBank/DDBJ databases">
        <title>Transcriptome assembly of Aceria tosichella (Wheat curl mite) Type 2.</title>
        <authorList>
            <person name="Scully E.D."/>
            <person name="Geib S.M."/>
            <person name="Palmer N.A."/>
            <person name="Gupta A.K."/>
            <person name="Sarath G."/>
            <person name="Tatineni S."/>
        </authorList>
    </citation>
    <scope>NUCLEOTIDE SEQUENCE</scope>
    <source>
        <strain evidence="12">LincolnNE</strain>
    </source>
</reference>
<dbReference type="Pfam" id="PF01979">
    <property type="entry name" value="Amidohydro_1"/>
    <property type="match status" value="1"/>
</dbReference>
<accession>A0A6G1SEB0</accession>
<dbReference type="GO" id="GO:0006208">
    <property type="term" value="P:pyrimidine nucleobase catabolic process"/>
    <property type="evidence" value="ECO:0007669"/>
    <property type="project" value="TreeGrafter"/>
</dbReference>
<evidence type="ECO:0000256" key="1">
    <source>
        <dbReference type="ARBA" id="ARBA00001947"/>
    </source>
</evidence>
<comment type="cofactor">
    <cofactor evidence="1">
        <name>Zn(2+)</name>
        <dbReference type="ChEBI" id="CHEBI:29105"/>
    </cofactor>
</comment>
<evidence type="ECO:0000256" key="5">
    <source>
        <dbReference type="ARBA" id="ARBA00022801"/>
    </source>
</evidence>
<dbReference type="NCBIfam" id="TIGR02033">
    <property type="entry name" value="D-hydantoinase"/>
    <property type="match status" value="1"/>
</dbReference>
<keyword evidence="4" id="KW-0479">Metal-binding</keyword>
<feature type="compositionally biased region" description="Polar residues" evidence="10">
    <location>
        <begin position="546"/>
        <end position="562"/>
    </location>
</feature>
<dbReference type="FunFam" id="3.20.20.140:FF:000001">
    <property type="entry name" value="Dihydropyrimidinase like 3"/>
    <property type="match status" value="1"/>
</dbReference>
<evidence type="ECO:0000259" key="11">
    <source>
        <dbReference type="Pfam" id="PF01979"/>
    </source>
</evidence>
<evidence type="ECO:0000256" key="2">
    <source>
        <dbReference type="ARBA" id="ARBA00008829"/>
    </source>
</evidence>
<dbReference type="SUPFAM" id="SSF51338">
    <property type="entry name" value="Composite domain of metallo-dependent hydrolases"/>
    <property type="match status" value="2"/>
</dbReference>
<dbReference type="AlphaFoldDB" id="A0A6G1SEB0"/>
<sequence length="592" mass="64225">MANSPPKKLPIHLQSSQNRLLIKNGRIVNDDSIFDADIFIENGVIAQIGHNLVVPGGVRIIDARASSPNEVNYVLPGGIDTHTHLAAQFMGANVLDDYYNGSKAAVAGGTTTFINFAMTSKESPSLIEAFERERKLADGQVCCDYAIHVVISDWIEGKTEQEIAKLVNEHGVNSFKIFLCYGMQLSDRQIINVLSTCARYGAVVVAHCENGDIIEFNANNLARQGLMGPESHLLSRPECIEAEATHRVSVLAEQVGCPVMVAHVMSKSAANVIVVERARNSSLFGETLAAAIGTDGTNYYHKCWRHAAGHIMSPPLRPDKSTPEYLLGALAAGSLQVLGSDHCVYGSSQKEMGMDDFRKIPNGVNGIEERMLVAWEKGVRGGYLDPCKFVAVTSTNAAKLFNLYPRKGRIQVGSDADLVIWGRSVKVISAKDQVSKGDFNIFEGTRVESGPLTVVVQGRVAFDNTGLHVLQGGGRFLTRQPFPLAAYGPLRIKSRLLPVTVDRSTKQEDEQVAELEKKVANVSLMAAGQRSGGSPRPDDNADGFYQRTSKSGVKNMQDSTFKLSGEQVDDKQNRSNIRKSGQPPGGKSSGLW</sequence>
<comment type="subunit">
    <text evidence="3">Homotetramer.</text>
</comment>
<comment type="similarity">
    <text evidence="2">Belongs to the metallo-dependent hydrolases superfamily. Hydantoinase/dihydropyrimidinase family.</text>
</comment>
<gene>
    <name evidence="12" type="primary">dpysl3</name>
    <name evidence="12" type="ORF">g.14319</name>
</gene>
<keyword evidence="5" id="KW-0378">Hydrolase</keyword>
<feature type="domain" description="Amidohydrolase-related" evidence="11">
    <location>
        <begin position="73"/>
        <end position="459"/>
    </location>
</feature>
<dbReference type="GO" id="GO:0005829">
    <property type="term" value="C:cytosol"/>
    <property type="evidence" value="ECO:0007669"/>
    <property type="project" value="TreeGrafter"/>
</dbReference>
<organism evidence="12">
    <name type="scientific">Aceria tosichella</name>
    <name type="common">wheat curl mite</name>
    <dbReference type="NCBI Taxonomy" id="561515"/>
    <lineage>
        <taxon>Eukaryota</taxon>
        <taxon>Metazoa</taxon>
        <taxon>Ecdysozoa</taxon>
        <taxon>Arthropoda</taxon>
        <taxon>Chelicerata</taxon>
        <taxon>Arachnida</taxon>
        <taxon>Acari</taxon>
        <taxon>Acariformes</taxon>
        <taxon>Trombidiformes</taxon>
        <taxon>Prostigmata</taxon>
        <taxon>Eupodina</taxon>
        <taxon>Eriophyoidea</taxon>
        <taxon>Eriophyidae</taxon>
        <taxon>Eriophyinae</taxon>
        <taxon>Aceriini</taxon>
        <taxon>Aceria</taxon>
    </lineage>
</organism>
<evidence type="ECO:0000313" key="12">
    <source>
        <dbReference type="EMBL" id="MDE48260.1"/>
    </source>
</evidence>
<comment type="PTM">
    <text evidence="9">Carbamylation allows a single lysine to coordinate two divalent metal cations.</text>
</comment>
<keyword evidence="6" id="KW-0862">Zinc</keyword>
<dbReference type="EMBL" id="GGYP01003489">
    <property type="protein sequence ID" value="MDE48260.1"/>
    <property type="molecule type" value="Transcribed_RNA"/>
</dbReference>